<keyword evidence="3" id="KW-1185">Reference proteome</keyword>
<accession>A0A5C3L018</accession>
<feature type="region of interest" description="Disordered" evidence="1">
    <location>
        <begin position="897"/>
        <end position="959"/>
    </location>
</feature>
<dbReference type="EMBL" id="ML210180">
    <property type="protein sequence ID" value="TFK25917.1"/>
    <property type="molecule type" value="Genomic_DNA"/>
</dbReference>
<feature type="region of interest" description="Disordered" evidence="1">
    <location>
        <begin position="499"/>
        <end position="518"/>
    </location>
</feature>
<evidence type="ECO:0000256" key="1">
    <source>
        <dbReference type="SAM" id="MobiDB-lite"/>
    </source>
</evidence>
<dbReference type="STRING" id="230819.A0A5C3L018"/>
<proteinExistence type="predicted"/>
<feature type="compositionally biased region" description="Low complexity" evidence="1">
    <location>
        <begin position="448"/>
        <end position="459"/>
    </location>
</feature>
<feature type="compositionally biased region" description="Basic and acidic residues" evidence="1">
    <location>
        <begin position="748"/>
        <end position="757"/>
    </location>
</feature>
<evidence type="ECO:0000313" key="3">
    <source>
        <dbReference type="Proteomes" id="UP000307440"/>
    </source>
</evidence>
<dbReference type="GO" id="GO:0046982">
    <property type="term" value="F:protein heterodimerization activity"/>
    <property type="evidence" value="ECO:0007669"/>
    <property type="project" value="InterPro"/>
</dbReference>
<dbReference type="Gene3D" id="1.10.20.10">
    <property type="entry name" value="Histone, subunit A"/>
    <property type="match status" value="1"/>
</dbReference>
<feature type="compositionally biased region" description="Low complexity" evidence="1">
    <location>
        <begin position="773"/>
        <end position="815"/>
    </location>
</feature>
<name>A0A5C3L018_COPMA</name>
<organism evidence="2 3">
    <name type="scientific">Coprinopsis marcescibilis</name>
    <name type="common">Agaric fungus</name>
    <name type="synonym">Psathyrella marcescibilis</name>
    <dbReference type="NCBI Taxonomy" id="230819"/>
    <lineage>
        <taxon>Eukaryota</taxon>
        <taxon>Fungi</taxon>
        <taxon>Dikarya</taxon>
        <taxon>Basidiomycota</taxon>
        <taxon>Agaricomycotina</taxon>
        <taxon>Agaricomycetes</taxon>
        <taxon>Agaricomycetidae</taxon>
        <taxon>Agaricales</taxon>
        <taxon>Agaricineae</taxon>
        <taxon>Psathyrellaceae</taxon>
        <taxon>Coprinopsis</taxon>
    </lineage>
</organism>
<dbReference type="InterPro" id="IPR009072">
    <property type="entry name" value="Histone-fold"/>
</dbReference>
<feature type="compositionally biased region" description="Pro residues" evidence="1">
    <location>
        <begin position="670"/>
        <end position="687"/>
    </location>
</feature>
<feature type="compositionally biased region" description="Basic and acidic residues" evidence="1">
    <location>
        <begin position="925"/>
        <end position="935"/>
    </location>
</feature>
<feature type="compositionally biased region" description="Polar residues" evidence="1">
    <location>
        <begin position="465"/>
        <end position="484"/>
    </location>
</feature>
<feature type="compositionally biased region" description="Low complexity" evidence="1">
    <location>
        <begin position="707"/>
        <end position="721"/>
    </location>
</feature>
<evidence type="ECO:0000313" key="2">
    <source>
        <dbReference type="EMBL" id="TFK25917.1"/>
    </source>
</evidence>
<reference evidence="2 3" key="1">
    <citation type="journal article" date="2019" name="Nat. Ecol. Evol.">
        <title>Megaphylogeny resolves global patterns of mushroom evolution.</title>
        <authorList>
            <person name="Varga T."/>
            <person name="Krizsan K."/>
            <person name="Foldi C."/>
            <person name="Dima B."/>
            <person name="Sanchez-Garcia M."/>
            <person name="Sanchez-Ramirez S."/>
            <person name="Szollosi G.J."/>
            <person name="Szarkandi J.G."/>
            <person name="Papp V."/>
            <person name="Albert L."/>
            <person name="Andreopoulos W."/>
            <person name="Angelini C."/>
            <person name="Antonin V."/>
            <person name="Barry K.W."/>
            <person name="Bougher N.L."/>
            <person name="Buchanan P."/>
            <person name="Buyck B."/>
            <person name="Bense V."/>
            <person name="Catcheside P."/>
            <person name="Chovatia M."/>
            <person name="Cooper J."/>
            <person name="Damon W."/>
            <person name="Desjardin D."/>
            <person name="Finy P."/>
            <person name="Geml J."/>
            <person name="Haridas S."/>
            <person name="Hughes K."/>
            <person name="Justo A."/>
            <person name="Karasinski D."/>
            <person name="Kautmanova I."/>
            <person name="Kiss B."/>
            <person name="Kocsube S."/>
            <person name="Kotiranta H."/>
            <person name="LaButti K.M."/>
            <person name="Lechner B.E."/>
            <person name="Liimatainen K."/>
            <person name="Lipzen A."/>
            <person name="Lukacs Z."/>
            <person name="Mihaltcheva S."/>
            <person name="Morgado L.N."/>
            <person name="Niskanen T."/>
            <person name="Noordeloos M.E."/>
            <person name="Ohm R.A."/>
            <person name="Ortiz-Santana B."/>
            <person name="Ovrebo C."/>
            <person name="Racz N."/>
            <person name="Riley R."/>
            <person name="Savchenko A."/>
            <person name="Shiryaev A."/>
            <person name="Soop K."/>
            <person name="Spirin V."/>
            <person name="Szebenyi C."/>
            <person name="Tomsovsky M."/>
            <person name="Tulloss R.E."/>
            <person name="Uehling J."/>
            <person name="Grigoriev I.V."/>
            <person name="Vagvolgyi C."/>
            <person name="Papp T."/>
            <person name="Martin F.M."/>
            <person name="Miettinen O."/>
            <person name="Hibbett D.S."/>
            <person name="Nagy L.G."/>
        </authorList>
    </citation>
    <scope>NUCLEOTIDE SEQUENCE [LARGE SCALE GENOMIC DNA]</scope>
    <source>
        <strain evidence="2 3">CBS 121175</strain>
    </source>
</reference>
<feature type="compositionally biased region" description="Polar residues" evidence="1">
    <location>
        <begin position="413"/>
        <end position="432"/>
    </location>
</feature>
<feature type="region of interest" description="Disordered" evidence="1">
    <location>
        <begin position="595"/>
        <end position="614"/>
    </location>
</feature>
<feature type="compositionally biased region" description="Polar residues" evidence="1">
    <location>
        <begin position="311"/>
        <end position="323"/>
    </location>
</feature>
<feature type="compositionally biased region" description="Polar residues" evidence="1">
    <location>
        <begin position="243"/>
        <end position="267"/>
    </location>
</feature>
<feature type="region of interest" description="Disordered" evidence="1">
    <location>
        <begin position="623"/>
        <end position="823"/>
    </location>
</feature>
<protein>
    <submittedName>
        <fullName evidence="2">Uncharacterized protein</fullName>
    </submittedName>
</protein>
<sequence>MPGFSASSEPSYISSHSADVILSEIRSFKLKPDALRCINVLLDEFLYNVLRSSGSLATDRLRASLLGLLPTSLGKEALLEAEVELRAYWERTAPAGIIPSADDDSDTFHLPLAFQLLRNKCEAYSTLNEADEDPLAEAQINEKFGRPGGPPLKAVLVAPAALYLTAILEAICEHVLSNVSRVATRDSSRASATVNDLFTALCEDASVYDYFRSTKVYSQIEQLSKAPKSRRSKSFTRTDKTSSEFPSQESFGTHNLSGSISRQSSDASMAPPATTGAPRSSFEKARALRLFSNGKTSLEREEPYSAHRKSASSVSEGSKTVAFQDQEPVEDAAMLQEFDNLMRSSSTMKMSLTPDRLKTMEVYKQEKEQRGNRRPAPLSFKSDADNHPRTPVNQRSQPLRHVDSITEDEDENGSSPTQLSKISRTRQASVATPPSVPFSAASGHRARSVSTSSAAVTTRKSTRSPTATGPSSFPTKSPGLSASTSASNLDMAYKKDAFPKAVNGGQSGMPPRTRVKQRNRESIDLDDIMAGSEEEDAIPVPNRQARAPVSPKRTTKVSSSTRDLMDFLAQGPPDSGPPANPISREGRQMVNFLAEGPPTYGHTAVPSEKPKTNRLQRMISKLSIGELKGKNPESFAKPLGHNRTGTNGGYPQPQHTAAPPNPLASLANRPIPPRPPRAPQPISPPSSPSQVSLAESASRKVTASQDTSSIRTTTSIPTSPSKYVTPAAATHDIPSSRPVPQTNGNDTAKFEHARDASALDTQHVLPPKPMRKPVPSVAHPSSAPPTTKITTSTTPTTSNATPAAAAPVAAPTKPSEPGVSETDARDMQRLISNATSADECRLIVDMFLTRAGIKPTTTGAEKEVPYPSPTPSLNKNPQTAVNDAALECSVVDMLLSGSGSSSSVSTPSRPARRHPRGLKPQANDVKTDSQEKLDDATPITTWKSSAEFPTHANPQQITV</sequence>
<dbReference type="Proteomes" id="UP000307440">
    <property type="component" value="Unassembled WGS sequence"/>
</dbReference>
<dbReference type="OrthoDB" id="5382203at2759"/>
<feature type="region of interest" description="Disordered" evidence="1">
    <location>
        <begin position="858"/>
        <end position="878"/>
    </location>
</feature>
<feature type="region of interest" description="Disordered" evidence="1">
    <location>
        <begin position="227"/>
        <end position="326"/>
    </location>
</feature>
<gene>
    <name evidence="2" type="ORF">FA15DRAFT_667903</name>
</gene>
<dbReference type="AlphaFoldDB" id="A0A5C3L018"/>
<feature type="region of interest" description="Disordered" evidence="1">
    <location>
        <begin position="364"/>
        <end position="484"/>
    </location>
</feature>
<feature type="compositionally biased region" description="Polar residues" evidence="1">
    <location>
        <begin position="691"/>
        <end position="706"/>
    </location>
</feature>